<organism evidence="10 11">
    <name type="scientific">Medicago truncatula</name>
    <name type="common">Barrel medic</name>
    <name type="synonym">Medicago tribuloides</name>
    <dbReference type="NCBI Taxonomy" id="3880"/>
    <lineage>
        <taxon>Eukaryota</taxon>
        <taxon>Viridiplantae</taxon>
        <taxon>Streptophyta</taxon>
        <taxon>Embryophyta</taxon>
        <taxon>Tracheophyta</taxon>
        <taxon>Spermatophyta</taxon>
        <taxon>Magnoliopsida</taxon>
        <taxon>eudicotyledons</taxon>
        <taxon>Gunneridae</taxon>
        <taxon>Pentapetalae</taxon>
        <taxon>rosids</taxon>
        <taxon>fabids</taxon>
        <taxon>Fabales</taxon>
        <taxon>Fabaceae</taxon>
        <taxon>Papilionoideae</taxon>
        <taxon>50 kb inversion clade</taxon>
        <taxon>NPAAA clade</taxon>
        <taxon>Hologalegina</taxon>
        <taxon>IRL clade</taxon>
        <taxon>Trifolieae</taxon>
        <taxon>Medicago</taxon>
    </lineage>
</organism>
<dbReference type="PANTHER" id="PTHR10404:SF46">
    <property type="entry name" value="VACUOLAR PROTEIN SORTING-ASSOCIATED PROTEIN 70"/>
    <property type="match status" value="1"/>
</dbReference>
<name>A0A396HMG1_MEDTR</name>
<proteinExistence type="inferred from homology"/>
<evidence type="ECO:0000256" key="2">
    <source>
        <dbReference type="ARBA" id="ARBA00005634"/>
    </source>
</evidence>
<evidence type="ECO:0000313" key="11">
    <source>
        <dbReference type="Proteomes" id="UP000265566"/>
    </source>
</evidence>
<dbReference type="AlphaFoldDB" id="A0A396HMG1"/>
<comment type="cofactor">
    <cofactor evidence="1">
        <name>Zn(2+)</name>
        <dbReference type="ChEBI" id="CHEBI:29105"/>
    </cofactor>
</comment>
<keyword evidence="3" id="KW-0645">Protease</keyword>
<dbReference type="GO" id="GO:0046872">
    <property type="term" value="F:metal ion binding"/>
    <property type="evidence" value="ECO:0007669"/>
    <property type="project" value="UniProtKB-KW"/>
</dbReference>
<dbReference type="InterPro" id="IPR007365">
    <property type="entry name" value="TFR-like_dimer_dom"/>
</dbReference>
<dbReference type="PANTHER" id="PTHR10404">
    <property type="entry name" value="N-ACETYLATED-ALPHA-LINKED ACIDIC DIPEPTIDASE"/>
    <property type="match status" value="1"/>
</dbReference>
<protein>
    <submittedName>
        <fullName evidence="10">Putative glutamate carboxypeptidase II</fullName>
        <ecNumber evidence="10">3.4.17.21</ecNumber>
    </submittedName>
</protein>
<dbReference type="EC" id="3.4.17.21" evidence="10"/>
<dbReference type="Pfam" id="PF04253">
    <property type="entry name" value="TFR_dimer"/>
    <property type="match status" value="1"/>
</dbReference>
<dbReference type="SUPFAM" id="SSF47672">
    <property type="entry name" value="Transferrin receptor-like dimerisation domain"/>
    <property type="match status" value="1"/>
</dbReference>
<feature type="domain" description="Transferrin receptor-like dimerisation" evidence="9">
    <location>
        <begin position="2"/>
        <end position="90"/>
    </location>
</feature>
<evidence type="ECO:0000313" key="10">
    <source>
        <dbReference type="EMBL" id="RHN53044.1"/>
    </source>
</evidence>
<evidence type="ECO:0000256" key="8">
    <source>
        <dbReference type="ARBA" id="ARBA00023180"/>
    </source>
</evidence>
<evidence type="ECO:0000256" key="3">
    <source>
        <dbReference type="ARBA" id="ARBA00022670"/>
    </source>
</evidence>
<evidence type="ECO:0000256" key="6">
    <source>
        <dbReference type="ARBA" id="ARBA00022833"/>
    </source>
</evidence>
<dbReference type="Gene3D" id="1.20.930.40">
    <property type="entry name" value="Transferrin receptor-like, dimerisation domain"/>
    <property type="match status" value="1"/>
</dbReference>
<keyword evidence="10" id="KW-0121">Carboxypeptidase</keyword>
<dbReference type="InterPro" id="IPR036757">
    <property type="entry name" value="TFR-like_dimer_dom_sf"/>
</dbReference>
<keyword evidence="4" id="KW-0479">Metal-binding</keyword>
<reference evidence="11" key="1">
    <citation type="journal article" date="2018" name="Nat. Plants">
        <title>Whole-genome landscape of Medicago truncatula symbiotic genes.</title>
        <authorList>
            <person name="Pecrix Y."/>
            <person name="Staton S.E."/>
            <person name="Sallet E."/>
            <person name="Lelandais-Briere C."/>
            <person name="Moreau S."/>
            <person name="Carrere S."/>
            <person name="Blein T."/>
            <person name="Jardinaud M.F."/>
            <person name="Latrasse D."/>
            <person name="Zouine M."/>
            <person name="Zahm M."/>
            <person name="Kreplak J."/>
            <person name="Mayjonade B."/>
            <person name="Satge C."/>
            <person name="Perez M."/>
            <person name="Cauet S."/>
            <person name="Marande W."/>
            <person name="Chantry-Darmon C."/>
            <person name="Lopez-Roques C."/>
            <person name="Bouchez O."/>
            <person name="Berard A."/>
            <person name="Debelle F."/>
            <person name="Munos S."/>
            <person name="Bendahmane A."/>
            <person name="Berges H."/>
            <person name="Niebel A."/>
            <person name="Buitink J."/>
            <person name="Frugier F."/>
            <person name="Benhamed M."/>
            <person name="Crespi M."/>
            <person name="Gouzy J."/>
            <person name="Gamas P."/>
        </authorList>
    </citation>
    <scope>NUCLEOTIDE SEQUENCE [LARGE SCALE GENOMIC DNA]</scope>
    <source>
        <strain evidence="11">cv. Jemalong A17</strain>
    </source>
</reference>
<comment type="caution">
    <text evidence="10">The sequence shown here is derived from an EMBL/GenBank/DDBJ whole genome shotgun (WGS) entry which is preliminary data.</text>
</comment>
<comment type="similarity">
    <text evidence="2">Belongs to the peptidase M28 family. M28B subfamily.</text>
</comment>
<keyword evidence="8" id="KW-0325">Glycoprotein</keyword>
<keyword evidence="7" id="KW-0482">Metalloprotease</keyword>
<dbReference type="GO" id="GO:0006508">
    <property type="term" value="P:proteolysis"/>
    <property type="evidence" value="ECO:0007669"/>
    <property type="project" value="UniProtKB-KW"/>
</dbReference>
<dbReference type="Proteomes" id="UP000265566">
    <property type="component" value="Chromosome 6"/>
</dbReference>
<evidence type="ECO:0000256" key="1">
    <source>
        <dbReference type="ARBA" id="ARBA00001947"/>
    </source>
</evidence>
<dbReference type="EMBL" id="PSQE01000006">
    <property type="protein sequence ID" value="RHN53044.1"/>
    <property type="molecule type" value="Genomic_DNA"/>
</dbReference>
<dbReference type="Gramene" id="rna37793">
    <property type="protein sequence ID" value="RHN53044.1"/>
    <property type="gene ID" value="gene37793"/>
</dbReference>
<evidence type="ECO:0000256" key="5">
    <source>
        <dbReference type="ARBA" id="ARBA00022801"/>
    </source>
</evidence>
<evidence type="ECO:0000259" key="9">
    <source>
        <dbReference type="Pfam" id="PF04253"/>
    </source>
</evidence>
<evidence type="ECO:0000256" key="7">
    <source>
        <dbReference type="ARBA" id="ARBA00023049"/>
    </source>
</evidence>
<accession>A0A396HMG1</accession>
<gene>
    <name evidence="10" type="ORF">MtrunA17_Chr6g0487151</name>
</gene>
<dbReference type="InterPro" id="IPR039373">
    <property type="entry name" value="Peptidase_M28B"/>
</dbReference>
<dbReference type="GO" id="GO:0004181">
    <property type="term" value="F:metallocarboxypeptidase activity"/>
    <property type="evidence" value="ECO:0007669"/>
    <property type="project" value="UniProtKB-EC"/>
</dbReference>
<keyword evidence="6" id="KW-0862">Zinc</keyword>
<keyword evidence="5 10" id="KW-0378">Hydrolase</keyword>
<evidence type="ECO:0000256" key="4">
    <source>
        <dbReference type="ARBA" id="ARBA00022723"/>
    </source>
</evidence>
<sequence>MDHLKVRELNDRLMMAERAFTDRDGLLGIPWYKHLIYGPSKHNNYGSQSFPGIYDAAKMARSLHSAESWSQVQHEVWRVSRVIKHASLVLSGQLT</sequence>
<dbReference type="FunFam" id="1.20.930.40:FF:000001">
    <property type="entry name" value="N-acetylated-alpha-linked acidic dipeptidase 2"/>
    <property type="match status" value="1"/>
</dbReference>